<proteinExistence type="predicted"/>
<comment type="caution">
    <text evidence="2">The sequence shown here is derived from an EMBL/GenBank/DDBJ whole genome shotgun (WGS) entry which is preliminary data.</text>
</comment>
<dbReference type="AlphaFoldDB" id="A0AAV4VAA9"/>
<accession>A0AAV4VAA9</accession>
<gene>
    <name evidence="2" type="ORF">CDAR_423701</name>
</gene>
<protein>
    <submittedName>
        <fullName evidence="2">Uncharacterized protein</fullName>
    </submittedName>
</protein>
<evidence type="ECO:0000313" key="2">
    <source>
        <dbReference type="EMBL" id="GIY67281.1"/>
    </source>
</evidence>
<reference evidence="2 3" key="1">
    <citation type="submission" date="2021-06" db="EMBL/GenBank/DDBJ databases">
        <title>Caerostris darwini draft genome.</title>
        <authorList>
            <person name="Kono N."/>
            <person name="Arakawa K."/>
        </authorList>
    </citation>
    <scope>NUCLEOTIDE SEQUENCE [LARGE SCALE GENOMIC DNA]</scope>
</reference>
<evidence type="ECO:0000256" key="1">
    <source>
        <dbReference type="SAM" id="MobiDB-lite"/>
    </source>
</evidence>
<dbReference type="EMBL" id="BPLQ01012715">
    <property type="protein sequence ID" value="GIY67281.1"/>
    <property type="molecule type" value="Genomic_DNA"/>
</dbReference>
<keyword evidence="3" id="KW-1185">Reference proteome</keyword>
<sequence>MLSVPDILSKGDKGGGEVIGEGLNGPPRSPDENSMESWKPSLELPEGKKIPAALVFFFSGAASPRTKDMQIPEIFHERGCSNDSSNVTAAVAKRVSKWKGCDCDKE</sequence>
<organism evidence="2 3">
    <name type="scientific">Caerostris darwini</name>
    <dbReference type="NCBI Taxonomy" id="1538125"/>
    <lineage>
        <taxon>Eukaryota</taxon>
        <taxon>Metazoa</taxon>
        <taxon>Ecdysozoa</taxon>
        <taxon>Arthropoda</taxon>
        <taxon>Chelicerata</taxon>
        <taxon>Arachnida</taxon>
        <taxon>Araneae</taxon>
        <taxon>Araneomorphae</taxon>
        <taxon>Entelegynae</taxon>
        <taxon>Araneoidea</taxon>
        <taxon>Araneidae</taxon>
        <taxon>Caerostris</taxon>
    </lineage>
</organism>
<evidence type="ECO:0000313" key="3">
    <source>
        <dbReference type="Proteomes" id="UP001054837"/>
    </source>
</evidence>
<name>A0AAV4VAA9_9ARAC</name>
<dbReference type="Proteomes" id="UP001054837">
    <property type="component" value="Unassembled WGS sequence"/>
</dbReference>
<feature type="region of interest" description="Disordered" evidence="1">
    <location>
        <begin position="1"/>
        <end position="43"/>
    </location>
</feature>